<comment type="subcellular location">
    <subcellularLocation>
        <location evidence="1 7">Cytoplasm</location>
        <location evidence="1 7">Cytoskeleton</location>
    </subcellularLocation>
</comment>
<dbReference type="InterPro" id="IPR042276">
    <property type="entry name" value="CapZ_alpha/beta_2"/>
</dbReference>
<evidence type="ECO:0000256" key="1">
    <source>
        <dbReference type="ARBA" id="ARBA00004245"/>
    </source>
</evidence>
<comment type="similarity">
    <text evidence="2 7">Belongs to the F-actin-capping protein beta subunit family.</text>
</comment>
<organism evidence="8">
    <name type="scientific">Gongylonema pulchrum</name>
    <dbReference type="NCBI Taxonomy" id="637853"/>
    <lineage>
        <taxon>Eukaryota</taxon>
        <taxon>Metazoa</taxon>
        <taxon>Ecdysozoa</taxon>
        <taxon>Nematoda</taxon>
        <taxon>Chromadorea</taxon>
        <taxon>Rhabditida</taxon>
        <taxon>Spirurina</taxon>
        <taxon>Spiruromorpha</taxon>
        <taxon>Spiruroidea</taxon>
        <taxon>Gongylonematidae</taxon>
        <taxon>Gongylonema</taxon>
    </lineage>
</organism>
<dbReference type="GO" id="GO:0051016">
    <property type="term" value="P:barbed-end actin filament capping"/>
    <property type="evidence" value="ECO:0007669"/>
    <property type="project" value="UniProtKB-UniRule"/>
</dbReference>
<dbReference type="GO" id="GO:0010591">
    <property type="term" value="P:regulation of lamellipodium assembly"/>
    <property type="evidence" value="ECO:0007669"/>
    <property type="project" value="TreeGrafter"/>
</dbReference>
<name>A0A183DB14_9BILA</name>
<evidence type="ECO:0000256" key="4">
    <source>
        <dbReference type="ARBA" id="ARBA00022490"/>
    </source>
</evidence>
<dbReference type="InterPro" id="IPR037282">
    <property type="entry name" value="CapZ_alpha/beta"/>
</dbReference>
<sequence length="99" mass="11330">LDDGALPSDKLRNLEIEMNAALEAYRDAYFEGGVSSVYFWDLDYGFAGVVLIKKIGDGLRNIEGCWDSIHVIEIQEKYQCEEGFFWTMLHWSAKKVCEA</sequence>
<evidence type="ECO:0000256" key="6">
    <source>
        <dbReference type="ARBA" id="ARBA00023212"/>
    </source>
</evidence>
<keyword evidence="5 7" id="KW-0009">Actin-binding</keyword>
<dbReference type="GO" id="GO:0051015">
    <property type="term" value="F:actin filament binding"/>
    <property type="evidence" value="ECO:0007669"/>
    <property type="project" value="TreeGrafter"/>
</dbReference>
<dbReference type="AlphaFoldDB" id="A0A183DB14"/>
<accession>A0A183DB14</accession>
<reference evidence="8" key="1">
    <citation type="submission" date="2016-06" db="UniProtKB">
        <authorList>
            <consortium name="WormBaseParasite"/>
        </authorList>
    </citation>
    <scope>IDENTIFICATION</scope>
</reference>
<comment type="function">
    <text evidence="7">F-actin-capping proteins bind in a Ca(2+)-independent manner to the fast growing ends of actin filaments (barbed end) thereby blocking the exchange of subunits at these ends. Unlike other capping proteins (such as gelsolin and severin), these proteins do not sever actin filaments.</text>
</comment>
<dbReference type="PANTHER" id="PTHR10619">
    <property type="entry name" value="F-ACTIN-CAPPING PROTEIN SUBUNIT BETA"/>
    <property type="match status" value="1"/>
</dbReference>
<dbReference type="PANTHER" id="PTHR10619:SF0">
    <property type="entry name" value="F-ACTIN-CAPPING PROTEIN SUBUNIT BETA ISOFORMS 1 AND 2"/>
    <property type="match status" value="1"/>
</dbReference>
<keyword evidence="4 7" id="KW-0963">Cytoplasm</keyword>
<dbReference type="SUPFAM" id="SSF90096">
    <property type="entry name" value="Subunits of heterodimeric actin filament capping protein Capz"/>
    <property type="match status" value="1"/>
</dbReference>
<dbReference type="GO" id="GO:0000902">
    <property type="term" value="P:cell morphogenesis"/>
    <property type="evidence" value="ECO:0007669"/>
    <property type="project" value="TreeGrafter"/>
</dbReference>
<keyword evidence="3 7" id="KW-0117">Actin capping</keyword>
<dbReference type="Pfam" id="PF01115">
    <property type="entry name" value="F_actin_cap_B"/>
    <property type="match status" value="1"/>
</dbReference>
<dbReference type="WBParaSite" id="GPUH_0000591301-mRNA-1">
    <property type="protein sequence ID" value="GPUH_0000591301-mRNA-1"/>
    <property type="gene ID" value="GPUH_0000591301"/>
</dbReference>
<evidence type="ECO:0000256" key="5">
    <source>
        <dbReference type="ARBA" id="ARBA00023203"/>
    </source>
</evidence>
<dbReference type="InterPro" id="IPR001698">
    <property type="entry name" value="CAPZB"/>
</dbReference>
<dbReference type="Gene3D" id="3.90.1150.210">
    <property type="entry name" value="F-actin capping protein, beta subunit"/>
    <property type="match status" value="1"/>
</dbReference>
<comment type="subunit">
    <text evidence="7">Heterodimer of an alpha and a beta subunit.</text>
</comment>
<evidence type="ECO:0000256" key="7">
    <source>
        <dbReference type="RuleBase" id="RU365078"/>
    </source>
</evidence>
<proteinExistence type="inferred from homology"/>
<dbReference type="GO" id="GO:0008290">
    <property type="term" value="C:F-actin capping protein complex"/>
    <property type="evidence" value="ECO:0007669"/>
    <property type="project" value="UniProtKB-UniRule"/>
</dbReference>
<evidence type="ECO:0000313" key="8">
    <source>
        <dbReference type="WBParaSite" id="GPUH_0000591301-mRNA-1"/>
    </source>
</evidence>
<keyword evidence="6 7" id="KW-0206">Cytoskeleton</keyword>
<evidence type="ECO:0000256" key="2">
    <source>
        <dbReference type="ARBA" id="ARBA00006039"/>
    </source>
</evidence>
<dbReference type="GO" id="GO:0051490">
    <property type="term" value="P:negative regulation of filopodium assembly"/>
    <property type="evidence" value="ECO:0007669"/>
    <property type="project" value="TreeGrafter"/>
</dbReference>
<protein>
    <recommendedName>
        <fullName evidence="7">F-actin-capping protein subunit beta</fullName>
    </recommendedName>
</protein>
<evidence type="ECO:0000256" key="3">
    <source>
        <dbReference type="ARBA" id="ARBA00022467"/>
    </source>
</evidence>